<feature type="transmembrane region" description="Helical" evidence="1">
    <location>
        <begin position="41"/>
        <end position="65"/>
    </location>
</feature>
<gene>
    <name evidence="2" type="ORF">HINF_LOCUS36787</name>
    <name evidence="3" type="ORF">HINF_LOCUS41172</name>
</gene>
<protein>
    <submittedName>
        <fullName evidence="3">Hypothetical_protein</fullName>
    </submittedName>
</protein>
<dbReference type="EMBL" id="CATOUU010000793">
    <property type="protein sequence ID" value="CAI9949142.1"/>
    <property type="molecule type" value="Genomic_DNA"/>
</dbReference>
<organism evidence="2">
    <name type="scientific">Hexamita inflata</name>
    <dbReference type="NCBI Taxonomy" id="28002"/>
    <lineage>
        <taxon>Eukaryota</taxon>
        <taxon>Metamonada</taxon>
        <taxon>Diplomonadida</taxon>
        <taxon>Hexamitidae</taxon>
        <taxon>Hexamitinae</taxon>
        <taxon>Hexamita</taxon>
    </lineage>
</organism>
<reference evidence="2" key="1">
    <citation type="submission" date="2023-06" db="EMBL/GenBank/DDBJ databases">
        <authorList>
            <person name="Kurt Z."/>
        </authorList>
    </citation>
    <scope>NUCLEOTIDE SEQUENCE</scope>
</reference>
<proteinExistence type="predicted"/>
<keyword evidence="1" id="KW-0812">Transmembrane</keyword>
<evidence type="ECO:0000313" key="2">
    <source>
        <dbReference type="EMBL" id="CAI9949142.1"/>
    </source>
</evidence>
<comment type="caution">
    <text evidence="2">The sequence shown here is derived from an EMBL/GenBank/DDBJ whole genome shotgun (WGS) entry which is preliminary data.</text>
</comment>
<dbReference type="AlphaFoldDB" id="A0AA86QA71"/>
<evidence type="ECO:0000313" key="4">
    <source>
        <dbReference type="Proteomes" id="UP001642409"/>
    </source>
</evidence>
<evidence type="ECO:0000256" key="1">
    <source>
        <dbReference type="SAM" id="Phobius"/>
    </source>
</evidence>
<reference evidence="3 4" key="2">
    <citation type="submission" date="2024-07" db="EMBL/GenBank/DDBJ databases">
        <authorList>
            <person name="Akdeniz Z."/>
        </authorList>
    </citation>
    <scope>NUCLEOTIDE SEQUENCE [LARGE SCALE GENOMIC DNA]</scope>
</reference>
<dbReference type="EMBL" id="CAXDID020000164">
    <property type="protein sequence ID" value="CAL6045584.1"/>
    <property type="molecule type" value="Genomic_DNA"/>
</dbReference>
<evidence type="ECO:0000313" key="3">
    <source>
        <dbReference type="EMBL" id="CAL6045584.1"/>
    </source>
</evidence>
<sequence length="138" mass="16310">MDCFDSYMECVYYAYSKDGDDCEYYEDFEQYCFFSVENIAWWWWLILAVGIVMLISFIACCVCCCCKKKVKYQKIVEVQVPKPVEQQIPVQYQQNVQPVMPQMYIPQPVYQPMPMVPQYNGQYQPVPFGQAPTMPLIK</sequence>
<keyword evidence="1" id="KW-1133">Transmembrane helix</keyword>
<dbReference type="Proteomes" id="UP001642409">
    <property type="component" value="Unassembled WGS sequence"/>
</dbReference>
<keyword evidence="1" id="KW-0472">Membrane</keyword>
<name>A0AA86QA71_9EUKA</name>
<keyword evidence="4" id="KW-1185">Reference proteome</keyword>
<accession>A0AA86QA71</accession>